<proteinExistence type="predicted"/>
<gene>
    <name evidence="2" type="ORF">PMPD1_1727</name>
</gene>
<keyword evidence="1" id="KW-0812">Transmembrane</keyword>
<organism evidence="2 3">
    <name type="scientific">Paramixta manurensis</name>
    <dbReference type="NCBI Taxonomy" id="2740817"/>
    <lineage>
        <taxon>Bacteria</taxon>
        <taxon>Pseudomonadati</taxon>
        <taxon>Pseudomonadota</taxon>
        <taxon>Gammaproteobacteria</taxon>
        <taxon>Enterobacterales</taxon>
        <taxon>Erwiniaceae</taxon>
        <taxon>Paramixta</taxon>
    </lineage>
</organism>
<evidence type="ECO:0000256" key="1">
    <source>
        <dbReference type="SAM" id="Phobius"/>
    </source>
</evidence>
<dbReference type="Pfam" id="PF05449">
    <property type="entry name" value="Phage_holin_3_7"/>
    <property type="match status" value="1"/>
</dbReference>
<dbReference type="KEGG" id="pmak:PMPD1_1727"/>
<dbReference type="EMBL" id="CP054212">
    <property type="protein sequence ID" value="QKJ86677.1"/>
    <property type="molecule type" value="Genomic_DNA"/>
</dbReference>
<dbReference type="InterPro" id="IPR008473">
    <property type="entry name" value="Phage_holin_3_7"/>
</dbReference>
<accession>A0A6M8UDV1</accession>
<keyword evidence="1" id="KW-1133">Transmembrane helix</keyword>
<dbReference type="RefSeq" id="WP_173633681.1">
    <property type="nucleotide sequence ID" value="NZ_CP054212.1"/>
</dbReference>
<evidence type="ECO:0000313" key="2">
    <source>
        <dbReference type="EMBL" id="QKJ86677.1"/>
    </source>
</evidence>
<name>A0A6M8UDV1_9GAMM</name>
<dbReference type="AlphaFoldDB" id="A0A6M8UDV1"/>
<feature type="transmembrane region" description="Helical" evidence="1">
    <location>
        <begin position="36"/>
        <end position="56"/>
    </location>
</feature>
<keyword evidence="1" id="KW-0472">Membrane</keyword>
<dbReference type="Proteomes" id="UP000505325">
    <property type="component" value="Chromosome"/>
</dbReference>
<sequence length="90" mass="10278">MIISNPLVFINVVISSAIVLRLMLYRKPTGKHNRQAAWLAWCLIVAYGSVPFRFAFHCDLQTHWSTLTVNLILCVAIFRNRGNVARLFCS</sequence>
<reference evidence="2 3" key="1">
    <citation type="submission" date="2020-06" db="EMBL/GenBank/DDBJ databases">
        <title>Genome sequence of Paramixta manurensis strain PD-1.</title>
        <authorList>
            <person name="Lee C.W."/>
            <person name="Kim J."/>
        </authorList>
    </citation>
    <scope>NUCLEOTIDE SEQUENCE [LARGE SCALE GENOMIC DNA]</scope>
    <source>
        <strain evidence="2 3">PD-1</strain>
    </source>
</reference>
<keyword evidence="3" id="KW-1185">Reference proteome</keyword>
<feature type="transmembrane region" description="Helical" evidence="1">
    <location>
        <begin position="6"/>
        <end position="24"/>
    </location>
</feature>
<evidence type="ECO:0000313" key="3">
    <source>
        <dbReference type="Proteomes" id="UP000505325"/>
    </source>
</evidence>
<protein>
    <submittedName>
        <fullName evidence="2">Phage holin family protein</fullName>
    </submittedName>
</protein>